<accession>A0A5B0DU79</accession>
<dbReference type="Pfam" id="PF04191">
    <property type="entry name" value="PEMT"/>
    <property type="match status" value="1"/>
</dbReference>
<dbReference type="Gene3D" id="1.20.120.1630">
    <property type="match status" value="1"/>
</dbReference>
<reference evidence="6 7" key="1">
    <citation type="submission" date="2019-08" db="EMBL/GenBank/DDBJ databases">
        <title>Aureimonas fodiniaquatilis sp. nov., isolated from a coal mine wastewater.</title>
        <authorList>
            <person name="Kim W."/>
        </authorList>
    </citation>
    <scope>NUCLEOTIDE SEQUENCE [LARGE SCALE GENOMIC DNA]</scope>
    <source>
        <strain evidence="6 7">CAU 1482</strain>
    </source>
</reference>
<protein>
    <submittedName>
        <fullName evidence="6">Isoprenylcysteine carboxylmethyltransferase family protein</fullName>
    </submittedName>
</protein>
<feature type="transmembrane region" description="Helical" evidence="5">
    <location>
        <begin position="71"/>
        <end position="91"/>
    </location>
</feature>
<dbReference type="EMBL" id="VTWH01000003">
    <property type="protein sequence ID" value="KAA0969495.1"/>
    <property type="molecule type" value="Genomic_DNA"/>
</dbReference>
<evidence type="ECO:0000313" key="7">
    <source>
        <dbReference type="Proteomes" id="UP000324738"/>
    </source>
</evidence>
<dbReference type="Proteomes" id="UP000324738">
    <property type="component" value="Unassembled WGS sequence"/>
</dbReference>
<feature type="transmembrane region" description="Helical" evidence="5">
    <location>
        <begin position="6"/>
        <end position="25"/>
    </location>
</feature>
<feature type="transmembrane region" description="Helical" evidence="5">
    <location>
        <begin position="129"/>
        <end position="153"/>
    </location>
</feature>
<sequence length="192" mass="20418">MIPVTGWVAFAALTLYLMLFFTGTFRLAKLGQRVWLFGTAKGRDRLAAIGFRLAFVLALLGPVGWSNADWRFLSVTGSVLACSGAMLALVAQLGMAASWRVGVVEGETGDLVTSGLFAFSRNPTFVGQALLLAGVALALPGVMTGLALVLFILSANAQIRSEEAVLLGVHGQSYARYLQAVPRWIGRTRSPS</sequence>
<dbReference type="OrthoDB" id="9811969at2"/>
<dbReference type="AlphaFoldDB" id="A0A5B0DU79"/>
<evidence type="ECO:0000313" key="6">
    <source>
        <dbReference type="EMBL" id="KAA0969495.1"/>
    </source>
</evidence>
<name>A0A5B0DU79_9HYPH</name>
<keyword evidence="3 5" id="KW-1133">Transmembrane helix</keyword>
<evidence type="ECO:0000256" key="5">
    <source>
        <dbReference type="SAM" id="Phobius"/>
    </source>
</evidence>
<organism evidence="6 7">
    <name type="scientific">Aureimonas fodinaquatilis</name>
    <dbReference type="NCBI Taxonomy" id="2565783"/>
    <lineage>
        <taxon>Bacteria</taxon>
        <taxon>Pseudomonadati</taxon>
        <taxon>Pseudomonadota</taxon>
        <taxon>Alphaproteobacteria</taxon>
        <taxon>Hyphomicrobiales</taxon>
        <taxon>Aurantimonadaceae</taxon>
        <taxon>Aureimonas</taxon>
    </lineage>
</organism>
<proteinExistence type="predicted"/>
<feature type="transmembrane region" description="Helical" evidence="5">
    <location>
        <begin position="46"/>
        <end position="65"/>
    </location>
</feature>
<evidence type="ECO:0000256" key="4">
    <source>
        <dbReference type="ARBA" id="ARBA00023136"/>
    </source>
</evidence>
<dbReference type="GO" id="GO:0008168">
    <property type="term" value="F:methyltransferase activity"/>
    <property type="evidence" value="ECO:0007669"/>
    <property type="project" value="UniProtKB-KW"/>
</dbReference>
<dbReference type="GO" id="GO:0012505">
    <property type="term" value="C:endomembrane system"/>
    <property type="evidence" value="ECO:0007669"/>
    <property type="project" value="UniProtKB-SubCell"/>
</dbReference>
<evidence type="ECO:0000256" key="3">
    <source>
        <dbReference type="ARBA" id="ARBA00022989"/>
    </source>
</evidence>
<comment type="caution">
    <text evidence="6">The sequence shown here is derived from an EMBL/GenBank/DDBJ whole genome shotgun (WGS) entry which is preliminary data.</text>
</comment>
<keyword evidence="2 5" id="KW-0812">Transmembrane</keyword>
<comment type="subcellular location">
    <subcellularLocation>
        <location evidence="1">Endomembrane system</location>
        <topology evidence="1">Multi-pass membrane protein</topology>
    </subcellularLocation>
</comment>
<dbReference type="GO" id="GO:0032259">
    <property type="term" value="P:methylation"/>
    <property type="evidence" value="ECO:0007669"/>
    <property type="project" value="UniProtKB-KW"/>
</dbReference>
<keyword evidence="7" id="KW-1185">Reference proteome</keyword>
<gene>
    <name evidence="6" type="ORF">FPY71_13225</name>
</gene>
<dbReference type="InterPro" id="IPR007318">
    <property type="entry name" value="Phopholipid_MeTrfase"/>
</dbReference>
<keyword evidence="4 5" id="KW-0472">Membrane</keyword>
<dbReference type="RefSeq" id="WP_149300779.1">
    <property type="nucleotide sequence ID" value="NZ_VTWH01000003.1"/>
</dbReference>
<evidence type="ECO:0000256" key="2">
    <source>
        <dbReference type="ARBA" id="ARBA00022692"/>
    </source>
</evidence>
<keyword evidence="6" id="KW-0808">Transferase</keyword>
<keyword evidence="6" id="KW-0489">Methyltransferase</keyword>
<evidence type="ECO:0000256" key="1">
    <source>
        <dbReference type="ARBA" id="ARBA00004127"/>
    </source>
</evidence>